<dbReference type="RefSeq" id="WP_115642310.1">
    <property type="nucleotide sequence ID" value="NZ_UFWZ01000001.1"/>
</dbReference>
<proteinExistence type="predicted"/>
<dbReference type="Proteomes" id="UP000254664">
    <property type="component" value="Unassembled WGS sequence"/>
</dbReference>
<feature type="transmembrane region" description="Helical" evidence="1">
    <location>
        <begin position="183"/>
        <end position="206"/>
    </location>
</feature>
<feature type="transmembrane region" description="Helical" evidence="1">
    <location>
        <begin position="106"/>
        <end position="139"/>
    </location>
</feature>
<dbReference type="AlphaFoldDB" id="A0A381JBW0"/>
<dbReference type="EMBL" id="UFWZ01000001">
    <property type="protein sequence ID" value="SUY48499.1"/>
    <property type="molecule type" value="Genomic_DNA"/>
</dbReference>
<evidence type="ECO:0000313" key="2">
    <source>
        <dbReference type="EMBL" id="SUY48499.1"/>
    </source>
</evidence>
<protein>
    <submittedName>
        <fullName evidence="2">ABC-type transport system involved in multi-copper enzyme maturation, permease component</fullName>
    </submittedName>
</protein>
<evidence type="ECO:0000256" key="1">
    <source>
        <dbReference type="SAM" id="Phobius"/>
    </source>
</evidence>
<feature type="transmembrane region" description="Helical" evidence="1">
    <location>
        <begin position="151"/>
        <end position="171"/>
    </location>
</feature>
<keyword evidence="1" id="KW-0812">Transmembrane</keyword>
<keyword evidence="1" id="KW-0472">Membrane</keyword>
<accession>A0A381JBW0</accession>
<feature type="transmembrane region" description="Helical" evidence="1">
    <location>
        <begin position="65"/>
        <end position="85"/>
    </location>
</feature>
<evidence type="ECO:0000313" key="3">
    <source>
        <dbReference type="Proteomes" id="UP000254664"/>
    </source>
</evidence>
<keyword evidence="1" id="KW-1133">Transmembrane helix</keyword>
<feature type="transmembrane region" description="Helical" evidence="1">
    <location>
        <begin position="226"/>
        <end position="245"/>
    </location>
</feature>
<gene>
    <name evidence="2" type="ORF">NCTC9836_02913</name>
</gene>
<reference evidence="2 3" key="1">
    <citation type="submission" date="2018-06" db="EMBL/GenBank/DDBJ databases">
        <authorList>
            <consortium name="Pathogen Informatics"/>
            <person name="Doyle S."/>
        </authorList>
    </citation>
    <scope>NUCLEOTIDE SEQUENCE [LARGE SCALE GENOMIC DNA]</scope>
    <source>
        <strain evidence="2 3">NCTC9836</strain>
    </source>
</reference>
<feature type="transmembrane region" description="Helical" evidence="1">
    <location>
        <begin position="35"/>
        <end position="53"/>
    </location>
</feature>
<keyword evidence="3" id="KW-1185">Reference proteome</keyword>
<sequence length="253" mass="27798">MKTDILLNKDTNCIRLSSIVKAEARKATDTQVAKIIIGTTAFLTLAMFIVSIFRFKNAASWTDPFIAISSPASTLLAIIFILLICEEWTRGTAVVTYTFVPQRNKVILAKFIILLVFFLGTIITLYALSAIASIIASGIYSYSISWSEPIYSVVLLALPLLVNMLFGFSMAMATQEITIAIGLYFVVPPITVIVSQLPVIGSYLKWFSLEHSSSLFIAGATGVSGTQYICSILIWIVVPCIIGSFRNMKRDLN</sequence>
<dbReference type="OrthoDB" id="3822725at2"/>
<name>A0A381JBW0_9CLOT</name>
<organism evidence="2 3">
    <name type="scientific">Clostridium putrefaciens</name>
    <dbReference type="NCBI Taxonomy" id="99675"/>
    <lineage>
        <taxon>Bacteria</taxon>
        <taxon>Bacillati</taxon>
        <taxon>Bacillota</taxon>
        <taxon>Clostridia</taxon>
        <taxon>Eubacteriales</taxon>
        <taxon>Clostridiaceae</taxon>
        <taxon>Clostridium</taxon>
    </lineage>
</organism>